<evidence type="ECO:0000256" key="4">
    <source>
        <dbReference type="ARBA" id="ARBA00023163"/>
    </source>
</evidence>
<reference evidence="7 8" key="1">
    <citation type="journal article" date="2018" name="G3 (Bethesda)">
        <title>Phylogenetic and Phylogenomic Definition of Rhizopus Species.</title>
        <authorList>
            <person name="Gryganskyi A.P."/>
            <person name="Golan J."/>
            <person name="Dolatabadi S."/>
            <person name="Mondo S."/>
            <person name="Robb S."/>
            <person name="Idnurm A."/>
            <person name="Muszewska A."/>
            <person name="Steczkiewicz K."/>
            <person name="Masonjones S."/>
            <person name="Liao H.L."/>
            <person name="Gajdeczka M.T."/>
            <person name="Anike F."/>
            <person name="Vuek A."/>
            <person name="Anishchenko I.M."/>
            <person name="Voigt K."/>
            <person name="de Hoog G.S."/>
            <person name="Smith M.E."/>
            <person name="Heitman J."/>
            <person name="Vilgalys R."/>
            <person name="Stajich J.E."/>
        </authorList>
    </citation>
    <scope>NUCLEOTIDE SEQUENCE [LARGE SCALE GENOMIC DNA]</scope>
    <source>
        <strain evidence="7 8">LSU 92-RS-03</strain>
    </source>
</reference>
<dbReference type="STRING" id="4846.A0A367IP99"/>
<feature type="region of interest" description="Disordered" evidence="6">
    <location>
        <begin position="311"/>
        <end position="334"/>
    </location>
</feature>
<dbReference type="GO" id="GO:0000124">
    <property type="term" value="C:SAGA complex"/>
    <property type="evidence" value="ECO:0007669"/>
    <property type="project" value="TreeGrafter"/>
</dbReference>
<evidence type="ECO:0000256" key="6">
    <source>
        <dbReference type="SAM" id="MobiDB-lite"/>
    </source>
</evidence>
<organism evidence="7 8">
    <name type="scientific">Rhizopus stolonifer</name>
    <name type="common">Rhizopus nigricans</name>
    <dbReference type="NCBI Taxonomy" id="4846"/>
    <lineage>
        <taxon>Eukaryota</taxon>
        <taxon>Fungi</taxon>
        <taxon>Fungi incertae sedis</taxon>
        <taxon>Mucoromycota</taxon>
        <taxon>Mucoromycotina</taxon>
        <taxon>Mucoromycetes</taxon>
        <taxon>Mucorales</taxon>
        <taxon>Mucorineae</taxon>
        <taxon>Rhizopodaceae</taxon>
        <taxon>Rhizopus</taxon>
    </lineage>
</organism>
<dbReference type="OrthoDB" id="1232at2759"/>
<evidence type="ECO:0000256" key="5">
    <source>
        <dbReference type="ARBA" id="ARBA00023242"/>
    </source>
</evidence>
<dbReference type="InterPro" id="IPR019340">
    <property type="entry name" value="Histone_AcTrfase_su3"/>
</dbReference>
<comment type="subcellular location">
    <subcellularLocation>
        <location evidence="1">Nucleus</location>
    </subcellularLocation>
</comment>
<dbReference type="EMBL" id="PJQM01006649">
    <property type="protein sequence ID" value="RCH79331.1"/>
    <property type="molecule type" value="Genomic_DNA"/>
</dbReference>
<evidence type="ECO:0000313" key="8">
    <source>
        <dbReference type="Proteomes" id="UP000253551"/>
    </source>
</evidence>
<evidence type="ECO:0000256" key="3">
    <source>
        <dbReference type="ARBA" id="ARBA00023015"/>
    </source>
</evidence>
<dbReference type="PANTHER" id="PTHR13556:SF2">
    <property type="entry name" value="TRANSCRIPTIONAL ADAPTER 3"/>
    <property type="match status" value="1"/>
</dbReference>
<dbReference type="AlphaFoldDB" id="A0A367IP99"/>
<keyword evidence="5" id="KW-0539">Nucleus</keyword>
<comment type="caution">
    <text evidence="7">The sequence shown here is derived from an EMBL/GenBank/DDBJ whole genome shotgun (WGS) entry which is preliminary data.</text>
</comment>
<evidence type="ECO:0000256" key="2">
    <source>
        <dbReference type="ARBA" id="ARBA00005330"/>
    </source>
</evidence>
<protein>
    <submittedName>
        <fullName evidence="7">Transcriptional regulator</fullName>
    </submittedName>
</protein>
<dbReference type="GO" id="GO:0005634">
    <property type="term" value="C:nucleus"/>
    <property type="evidence" value="ECO:0007669"/>
    <property type="project" value="UniProtKB-SubCell"/>
</dbReference>
<keyword evidence="8" id="KW-1185">Reference proteome</keyword>
<accession>A0A367IP99</accession>
<evidence type="ECO:0000256" key="1">
    <source>
        <dbReference type="ARBA" id="ARBA00004123"/>
    </source>
</evidence>
<gene>
    <name evidence="7" type="primary">NGG1_1</name>
    <name evidence="7" type="ORF">CU098_004605</name>
</gene>
<dbReference type="GO" id="GO:0006357">
    <property type="term" value="P:regulation of transcription by RNA polymerase II"/>
    <property type="evidence" value="ECO:0007669"/>
    <property type="project" value="TreeGrafter"/>
</dbReference>
<proteinExistence type="inferred from homology"/>
<comment type="similarity">
    <text evidence="2">Belongs to the NGG1 family.</text>
</comment>
<sequence>MSPPSEVKKKKQLIHARAQEEPDFIRVKAKDQVPITTFWTAIDPYFRPLAEEDRTFLMERADTSKAFLIPPLGEHYQDQWSREDQLLQTKSPFSARINAVDPQHIKLRYIKDPITEDQLLQDDLSSGSLTERLLSSLVTEDKKTDCPVIKQEEDEEEEDDDDEEEDEEETEESTLEIFHFEERLKRELRYAGLFTEDDADWNAREDDEICAELRALGRGYKEQVEINDFRKKKLLEVVDCQLQFEQYRQVLDTLDSQVEQGYIKRFRNQKSKKRKVPTGQKSTLSENAVYAMEKRMAWIDALGGIFEDKNQTMPSKSIYSSDTSPTTEENSSNN</sequence>
<name>A0A367IP99_RHIST</name>
<keyword evidence="3" id="KW-0805">Transcription regulation</keyword>
<feature type="compositionally biased region" description="Acidic residues" evidence="6">
    <location>
        <begin position="152"/>
        <end position="174"/>
    </location>
</feature>
<dbReference type="GO" id="GO:0003713">
    <property type="term" value="F:transcription coactivator activity"/>
    <property type="evidence" value="ECO:0007669"/>
    <property type="project" value="TreeGrafter"/>
</dbReference>
<dbReference type="PANTHER" id="PTHR13556">
    <property type="entry name" value="TRANSCRIPTIONAL ADAPTER 3-RELATED"/>
    <property type="match status" value="1"/>
</dbReference>
<dbReference type="Proteomes" id="UP000253551">
    <property type="component" value="Unassembled WGS sequence"/>
</dbReference>
<evidence type="ECO:0000313" key="7">
    <source>
        <dbReference type="EMBL" id="RCH79331.1"/>
    </source>
</evidence>
<keyword evidence="4" id="KW-0804">Transcription</keyword>
<dbReference type="Pfam" id="PF10198">
    <property type="entry name" value="Ada3"/>
    <property type="match status" value="1"/>
</dbReference>
<feature type="region of interest" description="Disordered" evidence="6">
    <location>
        <begin position="144"/>
        <end position="174"/>
    </location>
</feature>